<evidence type="ECO:0000313" key="2">
    <source>
        <dbReference type="Proteomes" id="UP000265520"/>
    </source>
</evidence>
<name>A0A392TAW0_9FABA</name>
<comment type="caution">
    <text evidence="1">The sequence shown here is derived from an EMBL/GenBank/DDBJ whole genome shotgun (WGS) entry which is preliminary data.</text>
</comment>
<reference evidence="1 2" key="1">
    <citation type="journal article" date="2018" name="Front. Plant Sci.">
        <title>Red Clover (Trifolium pratense) and Zigzag Clover (T. medium) - A Picture of Genomic Similarities and Differences.</title>
        <authorList>
            <person name="Dluhosova J."/>
            <person name="Istvanek J."/>
            <person name="Nedelnik J."/>
            <person name="Repkova J."/>
        </authorList>
    </citation>
    <scope>NUCLEOTIDE SEQUENCE [LARGE SCALE GENOMIC DNA]</scope>
    <source>
        <strain evidence="2">cv. 10/8</strain>
        <tissue evidence="1">Leaf</tissue>
    </source>
</reference>
<keyword evidence="2" id="KW-1185">Reference proteome</keyword>
<dbReference type="EMBL" id="LXQA010541999">
    <property type="protein sequence ID" value="MCI58188.1"/>
    <property type="molecule type" value="Genomic_DNA"/>
</dbReference>
<proteinExistence type="predicted"/>
<organism evidence="1 2">
    <name type="scientific">Trifolium medium</name>
    <dbReference type="NCBI Taxonomy" id="97028"/>
    <lineage>
        <taxon>Eukaryota</taxon>
        <taxon>Viridiplantae</taxon>
        <taxon>Streptophyta</taxon>
        <taxon>Embryophyta</taxon>
        <taxon>Tracheophyta</taxon>
        <taxon>Spermatophyta</taxon>
        <taxon>Magnoliopsida</taxon>
        <taxon>eudicotyledons</taxon>
        <taxon>Gunneridae</taxon>
        <taxon>Pentapetalae</taxon>
        <taxon>rosids</taxon>
        <taxon>fabids</taxon>
        <taxon>Fabales</taxon>
        <taxon>Fabaceae</taxon>
        <taxon>Papilionoideae</taxon>
        <taxon>50 kb inversion clade</taxon>
        <taxon>NPAAA clade</taxon>
        <taxon>Hologalegina</taxon>
        <taxon>IRL clade</taxon>
        <taxon>Trifolieae</taxon>
        <taxon>Trifolium</taxon>
    </lineage>
</organism>
<evidence type="ECO:0000313" key="1">
    <source>
        <dbReference type="EMBL" id="MCI58188.1"/>
    </source>
</evidence>
<accession>A0A392TAW0</accession>
<sequence length="37" mass="4315">MIATMGMTRPSYGRYTGDCASFLWTLLWGWRVLLTMK</sequence>
<dbReference type="AlphaFoldDB" id="A0A392TAW0"/>
<dbReference type="Proteomes" id="UP000265520">
    <property type="component" value="Unassembled WGS sequence"/>
</dbReference>
<feature type="non-terminal residue" evidence="1">
    <location>
        <position position="37"/>
    </location>
</feature>
<protein>
    <submittedName>
        <fullName evidence="1">Uncharacterized protein</fullName>
    </submittedName>
</protein>